<dbReference type="PANTHER" id="PTHR14465:SF0">
    <property type="entry name" value="IQ DOMAIN-CONTAINING PROTEIN H"/>
    <property type="match status" value="1"/>
</dbReference>
<proteinExistence type="predicted"/>
<protein>
    <submittedName>
        <fullName evidence="1">Uncharacterized protein</fullName>
    </submittedName>
</protein>
<keyword evidence="2" id="KW-1185">Reference proteome</keyword>
<dbReference type="PANTHER" id="PTHR14465">
    <property type="entry name" value="IQ DOMAIN-CONTAINING PROTEIN H"/>
    <property type="match status" value="1"/>
</dbReference>
<gene>
    <name evidence="1" type="ORF">D915_009759</name>
</gene>
<feature type="non-terminal residue" evidence="1">
    <location>
        <position position="1"/>
    </location>
</feature>
<name>A0A4E0QZY1_FASHE</name>
<evidence type="ECO:0000313" key="1">
    <source>
        <dbReference type="EMBL" id="THD19126.1"/>
    </source>
</evidence>
<evidence type="ECO:0000313" key="2">
    <source>
        <dbReference type="Proteomes" id="UP000230066"/>
    </source>
</evidence>
<organism evidence="1 2">
    <name type="scientific">Fasciola hepatica</name>
    <name type="common">Liver fluke</name>
    <dbReference type="NCBI Taxonomy" id="6192"/>
    <lineage>
        <taxon>Eukaryota</taxon>
        <taxon>Metazoa</taxon>
        <taxon>Spiralia</taxon>
        <taxon>Lophotrochozoa</taxon>
        <taxon>Platyhelminthes</taxon>
        <taxon>Trematoda</taxon>
        <taxon>Digenea</taxon>
        <taxon>Plagiorchiida</taxon>
        <taxon>Echinostomata</taxon>
        <taxon>Echinostomatoidea</taxon>
        <taxon>Fasciolidae</taxon>
        <taxon>Fasciola</taxon>
    </lineage>
</organism>
<dbReference type="Proteomes" id="UP000230066">
    <property type="component" value="Unassembled WGS sequence"/>
</dbReference>
<reference evidence="1" key="1">
    <citation type="submission" date="2019-03" db="EMBL/GenBank/DDBJ databases">
        <title>Improved annotation for the trematode Fasciola hepatica.</title>
        <authorList>
            <person name="Choi Y.-J."/>
            <person name="Martin J."/>
            <person name="Mitreva M."/>
        </authorList>
    </citation>
    <scope>NUCLEOTIDE SEQUENCE [LARGE SCALE GENOMIC DNA]</scope>
</reference>
<dbReference type="AlphaFoldDB" id="A0A4E0QZY1"/>
<accession>A0A4E0QZY1</accession>
<dbReference type="InterPro" id="IPR038752">
    <property type="entry name" value="IQCH"/>
</dbReference>
<dbReference type="EMBL" id="JXXN02007288">
    <property type="protein sequence ID" value="THD19126.1"/>
    <property type="molecule type" value="Genomic_DNA"/>
</dbReference>
<comment type="caution">
    <text evidence="1">The sequence shown here is derived from an EMBL/GenBank/DDBJ whole genome shotgun (WGS) entry which is preliminary data.</text>
</comment>
<sequence>STFLTEQTDVGQFNLRQPPTTPIENASLTNEYWINIQNGVVLKNSTEFINFRQQYRVQWKKILRVMQALECLFEMFALPEAVVNGARMVDIAIKYANCINRVSHSTLLTCVKNAQELSRLMMQPVSFVNKVLFLEGTQYLR</sequence>